<dbReference type="CDD" id="cd00383">
    <property type="entry name" value="trans_reg_C"/>
    <property type="match status" value="1"/>
</dbReference>
<dbReference type="CDD" id="cd17574">
    <property type="entry name" value="REC_OmpR"/>
    <property type="match status" value="1"/>
</dbReference>
<dbReference type="GO" id="GO:0005829">
    <property type="term" value="C:cytosol"/>
    <property type="evidence" value="ECO:0007669"/>
    <property type="project" value="TreeGrafter"/>
</dbReference>
<feature type="DNA-binding region" description="OmpR/PhoB-type" evidence="9">
    <location>
        <begin position="140"/>
        <end position="238"/>
    </location>
</feature>
<evidence type="ECO:0000259" key="11">
    <source>
        <dbReference type="PROSITE" id="PS51755"/>
    </source>
</evidence>
<dbReference type="Proteomes" id="UP000294613">
    <property type="component" value="Unassembled WGS sequence"/>
</dbReference>
<dbReference type="GO" id="GO:0000976">
    <property type="term" value="F:transcription cis-regulatory region binding"/>
    <property type="evidence" value="ECO:0007669"/>
    <property type="project" value="TreeGrafter"/>
</dbReference>
<dbReference type="SUPFAM" id="SSF52172">
    <property type="entry name" value="CheY-like"/>
    <property type="match status" value="1"/>
</dbReference>
<comment type="function">
    <text evidence="7">May play the central regulatory role in sporulation. It may be an element of the effector pathway responsible for the activation of sporulation genes in response to nutritional stress. Spo0A may act in concert with spo0H (a sigma factor) to control the expression of some genes that are critical to the sporulation process.</text>
</comment>
<comment type="caution">
    <text evidence="12">The sequence shown here is derived from an EMBL/GenBank/DDBJ whole genome shotgun (WGS) entry which is preliminary data.</text>
</comment>
<dbReference type="Pfam" id="PF00486">
    <property type="entry name" value="Trans_reg_C"/>
    <property type="match status" value="1"/>
</dbReference>
<evidence type="ECO:0000313" key="12">
    <source>
        <dbReference type="EMBL" id="TCS67973.1"/>
    </source>
</evidence>
<protein>
    <recommendedName>
        <fullName evidence="1">Stage 0 sporulation protein A homolog</fullName>
    </recommendedName>
</protein>
<evidence type="ECO:0000256" key="9">
    <source>
        <dbReference type="PROSITE-ProRule" id="PRU01091"/>
    </source>
</evidence>
<dbReference type="GO" id="GO:0032993">
    <property type="term" value="C:protein-DNA complex"/>
    <property type="evidence" value="ECO:0007669"/>
    <property type="project" value="TreeGrafter"/>
</dbReference>
<keyword evidence="6" id="KW-0804">Transcription</keyword>
<reference evidence="12 13" key="1">
    <citation type="submission" date="2019-03" db="EMBL/GenBank/DDBJ databases">
        <title>Genomic Encyclopedia of Type Strains, Phase IV (KMG-IV): sequencing the most valuable type-strain genomes for metagenomic binning, comparative biology and taxonomic classification.</title>
        <authorList>
            <person name="Goeker M."/>
        </authorList>
    </citation>
    <scope>NUCLEOTIDE SEQUENCE [LARGE SCALE GENOMIC DNA]</scope>
    <source>
        <strain evidence="12 13">DSM 103426</strain>
    </source>
</reference>
<evidence type="ECO:0000256" key="2">
    <source>
        <dbReference type="ARBA" id="ARBA00022553"/>
    </source>
</evidence>
<feature type="modified residue" description="4-aspartylphosphate" evidence="8">
    <location>
        <position position="68"/>
    </location>
</feature>
<dbReference type="Pfam" id="PF00072">
    <property type="entry name" value="Response_reg"/>
    <property type="match status" value="1"/>
</dbReference>
<dbReference type="InterPro" id="IPR011006">
    <property type="entry name" value="CheY-like_superfamily"/>
</dbReference>
<evidence type="ECO:0000256" key="7">
    <source>
        <dbReference type="ARBA" id="ARBA00024867"/>
    </source>
</evidence>
<keyword evidence="2 8" id="KW-0597">Phosphoprotein</keyword>
<keyword evidence="3" id="KW-0902">Two-component regulatory system</keyword>
<sequence length="238" mass="27591">MHTSIAGGAKETMQNILVVEDDRELNEALCYALKKQDYHTSTAFSIQEAKEKYQSFTGKEKLQLVIQDVNLPDGEGFTFCQWVKAQQDIPVLFLTARDLEEDVLKGYDLGAEDYITKPFSMKVLLRKIERIFKRTQPEQPGGYDDGYLKIDWERAKVMVDQKACAITPTEFRLLKVLAENQGRLLTYEILLEQLWDCDGQFVDKHTLAVNVNRLRRKLENHEHKYISNVYGMGYQWIG</sequence>
<dbReference type="InterPro" id="IPR001789">
    <property type="entry name" value="Sig_transdc_resp-reg_receiver"/>
</dbReference>
<dbReference type="AlphaFoldDB" id="A0A4R3JNK7"/>
<dbReference type="SMART" id="SM00862">
    <property type="entry name" value="Trans_reg_C"/>
    <property type="match status" value="1"/>
</dbReference>
<feature type="domain" description="Response regulatory" evidence="10">
    <location>
        <begin position="15"/>
        <end position="132"/>
    </location>
</feature>
<proteinExistence type="predicted"/>
<dbReference type="InterPro" id="IPR039420">
    <property type="entry name" value="WalR-like"/>
</dbReference>
<dbReference type="PANTHER" id="PTHR48111:SF1">
    <property type="entry name" value="TWO-COMPONENT RESPONSE REGULATOR ORR33"/>
    <property type="match status" value="1"/>
</dbReference>
<dbReference type="Gene3D" id="3.40.50.2300">
    <property type="match status" value="1"/>
</dbReference>
<dbReference type="GO" id="GO:0006355">
    <property type="term" value="P:regulation of DNA-templated transcription"/>
    <property type="evidence" value="ECO:0007669"/>
    <property type="project" value="InterPro"/>
</dbReference>
<evidence type="ECO:0000259" key="10">
    <source>
        <dbReference type="PROSITE" id="PS50110"/>
    </source>
</evidence>
<dbReference type="PROSITE" id="PS50110">
    <property type="entry name" value="RESPONSE_REGULATORY"/>
    <property type="match status" value="1"/>
</dbReference>
<evidence type="ECO:0000256" key="8">
    <source>
        <dbReference type="PROSITE-ProRule" id="PRU00169"/>
    </source>
</evidence>
<gene>
    <name evidence="12" type="ORF">EDD74_11210</name>
</gene>
<keyword evidence="5 9" id="KW-0238">DNA-binding</keyword>
<dbReference type="Gene3D" id="1.10.10.10">
    <property type="entry name" value="Winged helix-like DNA-binding domain superfamily/Winged helix DNA-binding domain"/>
    <property type="match status" value="1"/>
</dbReference>
<keyword evidence="4" id="KW-0805">Transcription regulation</keyword>
<evidence type="ECO:0000313" key="13">
    <source>
        <dbReference type="Proteomes" id="UP000294613"/>
    </source>
</evidence>
<evidence type="ECO:0000256" key="3">
    <source>
        <dbReference type="ARBA" id="ARBA00023012"/>
    </source>
</evidence>
<evidence type="ECO:0000256" key="1">
    <source>
        <dbReference type="ARBA" id="ARBA00018672"/>
    </source>
</evidence>
<evidence type="ECO:0000256" key="5">
    <source>
        <dbReference type="ARBA" id="ARBA00023125"/>
    </source>
</evidence>
<dbReference type="SMART" id="SM00448">
    <property type="entry name" value="REC"/>
    <property type="match status" value="1"/>
</dbReference>
<feature type="domain" description="OmpR/PhoB-type" evidence="11">
    <location>
        <begin position="140"/>
        <end position="238"/>
    </location>
</feature>
<name>A0A4R3JNK7_9FIRM</name>
<dbReference type="InterPro" id="IPR036388">
    <property type="entry name" value="WH-like_DNA-bd_sf"/>
</dbReference>
<accession>A0A4R3JNK7</accession>
<dbReference type="InterPro" id="IPR001867">
    <property type="entry name" value="OmpR/PhoB-type_DNA-bd"/>
</dbReference>
<dbReference type="EMBL" id="SLZV01000012">
    <property type="protein sequence ID" value="TCS67973.1"/>
    <property type="molecule type" value="Genomic_DNA"/>
</dbReference>
<dbReference type="PROSITE" id="PS51755">
    <property type="entry name" value="OMPR_PHOB"/>
    <property type="match status" value="1"/>
</dbReference>
<organism evidence="12 13">
    <name type="scientific">Faecalimonas umbilicata</name>
    <dbReference type="NCBI Taxonomy" id="1912855"/>
    <lineage>
        <taxon>Bacteria</taxon>
        <taxon>Bacillati</taxon>
        <taxon>Bacillota</taxon>
        <taxon>Clostridia</taxon>
        <taxon>Lachnospirales</taxon>
        <taxon>Lachnospiraceae</taxon>
        <taxon>Faecalimonas</taxon>
    </lineage>
</organism>
<dbReference type="PANTHER" id="PTHR48111">
    <property type="entry name" value="REGULATOR OF RPOS"/>
    <property type="match status" value="1"/>
</dbReference>
<evidence type="ECO:0000256" key="4">
    <source>
        <dbReference type="ARBA" id="ARBA00023015"/>
    </source>
</evidence>
<dbReference type="GO" id="GO:0000156">
    <property type="term" value="F:phosphorelay response regulator activity"/>
    <property type="evidence" value="ECO:0007669"/>
    <property type="project" value="TreeGrafter"/>
</dbReference>
<evidence type="ECO:0000256" key="6">
    <source>
        <dbReference type="ARBA" id="ARBA00023163"/>
    </source>
</evidence>